<dbReference type="Proteomes" id="UP000216446">
    <property type="component" value="Unassembled WGS sequence"/>
</dbReference>
<protein>
    <recommendedName>
        <fullName evidence="1">Putative peptidoglycan binding domain-containing protein</fullName>
    </recommendedName>
</protein>
<dbReference type="PANTHER" id="PTHR39328:SF1">
    <property type="entry name" value="BLL2871 PROTEIN"/>
    <property type="match status" value="1"/>
</dbReference>
<proteinExistence type="predicted"/>
<evidence type="ECO:0000259" key="1">
    <source>
        <dbReference type="Pfam" id="PF08823"/>
    </source>
</evidence>
<dbReference type="Pfam" id="PF08823">
    <property type="entry name" value="PG_binding_2"/>
    <property type="match status" value="1"/>
</dbReference>
<gene>
    <name evidence="2" type="ORF">BSZ36_15030</name>
</gene>
<comment type="caution">
    <text evidence="2">The sequence shown here is derived from an EMBL/GenBank/DDBJ whole genome shotgun (WGS) entry which is preliminary data.</text>
</comment>
<evidence type="ECO:0000313" key="3">
    <source>
        <dbReference type="Proteomes" id="UP000216446"/>
    </source>
</evidence>
<accession>A0A259U482</accession>
<feature type="domain" description="Putative peptidoglycan binding" evidence="1">
    <location>
        <begin position="226"/>
        <end position="293"/>
    </location>
</feature>
<dbReference type="AlphaFoldDB" id="A0A259U482"/>
<dbReference type="EMBL" id="MQWB01000001">
    <property type="protein sequence ID" value="OZC04761.1"/>
    <property type="molecule type" value="Genomic_DNA"/>
</dbReference>
<dbReference type="InterPro" id="IPR029055">
    <property type="entry name" value="Ntn_hydrolases_N"/>
</dbReference>
<organism evidence="2 3">
    <name type="scientific">Rubricoccus marinus</name>
    <dbReference type="NCBI Taxonomy" id="716817"/>
    <lineage>
        <taxon>Bacteria</taxon>
        <taxon>Pseudomonadati</taxon>
        <taxon>Rhodothermota</taxon>
        <taxon>Rhodothermia</taxon>
        <taxon>Rhodothermales</taxon>
        <taxon>Rubricoccaceae</taxon>
        <taxon>Rubricoccus</taxon>
    </lineage>
</organism>
<dbReference type="PANTHER" id="PTHR39328">
    <property type="entry name" value="BLL2871 PROTEIN"/>
    <property type="match status" value="1"/>
</dbReference>
<dbReference type="SUPFAM" id="SSF56235">
    <property type="entry name" value="N-terminal nucleophile aminohydrolases (Ntn hydrolases)"/>
    <property type="match status" value="1"/>
</dbReference>
<name>A0A259U482_9BACT</name>
<dbReference type="Gene3D" id="3.60.20.10">
    <property type="entry name" value="Glutamine Phosphoribosylpyrophosphate, subunit 1, domain 1"/>
    <property type="match status" value="1"/>
</dbReference>
<reference evidence="2 3" key="1">
    <citation type="submission" date="2016-11" db="EMBL/GenBank/DDBJ databases">
        <title>Study of marine rhodopsin-containing bacteria.</title>
        <authorList>
            <person name="Yoshizawa S."/>
            <person name="Kumagai Y."/>
            <person name="Kogure K."/>
        </authorList>
    </citation>
    <scope>NUCLEOTIDE SEQUENCE [LARGE SCALE GENOMIC DNA]</scope>
    <source>
        <strain evidence="2 3">SG-29</strain>
    </source>
</reference>
<keyword evidence="3" id="KW-1185">Reference proteome</keyword>
<sequence length="320" mass="34367">MSTFSIVAVDTLTGEIGVAVQSKFPNVRSIVPWVEAGVGAVATQSFARLDYGREGLALMRSGARADVAMLVQLGVDPDPESRQVGMVDARGRAATWTGAGAFEWRGGTAGGDAIESFTNLAPEAGTMIVGEGYAAQGNILVSEATVQAMARTFEAAEGPLAKRLMEALVAGGAAGGDKRGEQSAALVVHQKGAGYDGSDTIVDISVYDHPTPLAELERLYALNDLYFTDSKPENMTEVTPAIAREIQEIWIARGFQYEGPADGVVDDEFQRILTDYMGWENYDLRIDEVSGVDLAAGETLYIDREVLEDIRAVFREGRYR</sequence>
<dbReference type="Pfam" id="PF06267">
    <property type="entry name" value="DUF1028"/>
    <property type="match status" value="2"/>
</dbReference>
<dbReference type="InterPro" id="IPR010430">
    <property type="entry name" value="DUF1028"/>
</dbReference>
<dbReference type="InParanoid" id="A0A259U482"/>
<evidence type="ECO:0000313" key="2">
    <source>
        <dbReference type="EMBL" id="OZC04761.1"/>
    </source>
</evidence>
<dbReference type="InterPro" id="IPR014927">
    <property type="entry name" value="PG-bd_2"/>
</dbReference>